<keyword evidence="3" id="KW-1185">Reference proteome</keyword>
<dbReference type="EMBL" id="UYRR01013910">
    <property type="protein sequence ID" value="VDK26999.1"/>
    <property type="molecule type" value="Genomic_DNA"/>
</dbReference>
<name>A0A3P6NU29_ANISI</name>
<organism evidence="2 3">
    <name type="scientific">Anisakis simplex</name>
    <name type="common">Herring worm</name>
    <dbReference type="NCBI Taxonomy" id="6269"/>
    <lineage>
        <taxon>Eukaryota</taxon>
        <taxon>Metazoa</taxon>
        <taxon>Ecdysozoa</taxon>
        <taxon>Nematoda</taxon>
        <taxon>Chromadorea</taxon>
        <taxon>Rhabditida</taxon>
        <taxon>Spirurina</taxon>
        <taxon>Ascaridomorpha</taxon>
        <taxon>Ascaridoidea</taxon>
        <taxon>Anisakidae</taxon>
        <taxon>Anisakis</taxon>
        <taxon>Anisakis simplex complex</taxon>
    </lineage>
</organism>
<evidence type="ECO:0000313" key="2">
    <source>
        <dbReference type="EMBL" id="VDK26999.1"/>
    </source>
</evidence>
<proteinExistence type="predicted"/>
<evidence type="ECO:0000313" key="3">
    <source>
        <dbReference type="Proteomes" id="UP000267096"/>
    </source>
</evidence>
<protein>
    <submittedName>
        <fullName evidence="2">Uncharacterized protein</fullName>
    </submittedName>
</protein>
<dbReference type="AlphaFoldDB" id="A0A3P6NU29"/>
<evidence type="ECO:0000256" key="1">
    <source>
        <dbReference type="SAM" id="MobiDB-lite"/>
    </source>
</evidence>
<reference evidence="2 3" key="1">
    <citation type="submission" date="2018-11" db="EMBL/GenBank/DDBJ databases">
        <authorList>
            <consortium name="Pathogen Informatics"/>
        </authorList>
    </citation>
    <scope>NUCLEOTIDE SEQUENCE [LARGE SCALE GENOMIC DNA]</scope>
</reference>
<accession>A0A3P6NU29</accession>
<dbReference type="Proteomes" id="UP000267096">
    <property type="component" value="Unassembled WGS sequence"/>
</dbReference>
<feature type="region of interest" description="Disordered" evidence="1">
    <location>
        <begin position="1"/>
        <end position="26"/>
    </location>
</feature>
<gene>
    <name evidence="2" type="ORF">ASIM_LOCUS6419</name>
</gene>
<sequence>MVVGSTPKLLLRHSPKRSSATSQHLHPRRLHLQQQCHIAISPVANHLKDAQYNRPRLARRFLHPKPLVNHHWVRMISE</sequence>